<proteinExistence type="predicted"/>
<name>W4LEY4_ENTF1</name>
<comment type="caution">
    <text evidence="1">The sequence shown here is derived from an EMBL/GenBank/DDBJ whole genome shotgun (WGS) entry which is preliminary data.</text>
</comment>
<reference evidence="1 2" key="1">
    <citation type="journal article" date="2014" name="Nature">
        <title>An environmental bacterial taxon with a large and distinct metabolic repertoire.</title>
        <authorList>
            <person name="Wilson M.C."/>
            <person name="Mori T."/>
            <person name="Ruckert C."/>
            <person name="Uria A.R."/>
            <person name="Helf M.J."/>
            <person name="Takada K."/>
            <person name="Gernert C."/>
            <person name="Steffens U.A."/>
            <person name="Heycke N."/>
            <person name="Schmitt S."/>
            <person name="Rinke C."/>
            <person name="Helfrich E.J."/>
            <person name="Brachmann A.O."/>
            <person name="Gurgui C."/>
            <person name="Wakimoto T."/>
            <person name="Kracht M."/>
            <person name="Crusemann M."/>
            <person name="Hentschel U."/>
            <person name="Abe I."/>
            <person name="Matsunaga S."/>
            <person name="Kalinowski J."/>
            <person name="Takeyama H."/>
            <person name="Piel J."/>
        </authorList>
    </citation>
    <scope>NUCLEOTIDE SEQUENCE [LARGE SCALE GENOMIC DNA]</scope>
    <source>
        <strain evidence="2">TSY1</strain>
    </source>
</reference>
<dbReference type="AlphaFoldDB" id="W4LEY4"/>
<sequence>MSQHVLIELELPSDLEQFRLPEGVNQRLQDLLDRQDLDHGLTLAERQEAEGLVNLAELLSLLRLRAQRAIE</sequence>
<evidence type="ECO:0000313" key="1">
    <source>
        <dbReference type="EMBL" id="ETW96479.1"/>
    </source>
</evidence>
<dbReference type="HOGENOM" id="CLU_202384_0_0_7"/>
<dbReference type="EMBL" id="AZHW01000782">
    <property type="protein sequence ID" value="ETW96479.1"/>
    <property type="molecule type" value="Genomic_DNA"/>
</dbReference>
<keyword evidence="2" id="KW-1185">Reference proteome</keyword>
<dbReference type="Proteomes" id="UP000019141">
    <property type="component" value="Unassembled WGS sequence"/>
</dbReference>
<evidence type="ECO:0000313" key="2">
    <source>
        <dbReference type="Proteomes" id="UP000019141"/>
    </source>
</evidence>
<protein>
    <submittedName>
        <fullName evidence="1">Uncharacterized protein</fullName>
    </submittedName>
</protein>
<organism evidence="1 2">
    <name type="scientific">Entotheonella factor</name>
    <dbReference type="NCBI Taxonomy" id="1429438"/>
    <lineage>
        <taxon>Bacteria</taxon>
        <taxon>Pseudomonadati</taxon>
        <taxon>Nitrospinota/Tectimicrobiota group</taxon>
        <taxon>Candidatus Tectimicrobiota</taxon>
        <taxon>Candidatus Entotheonellia</taxon>
        <taxon>Candidatus Entotheonellales</taxon>
        <taxon>Candidatus Entotheonellaceae</taxon>
        <taxon>Candidatus Entotheonella</taxon>
    </lineage>
</organism>
<accession>W4LEY4</accession>
<gene>
    <name evidence="1" type="ORF">ETSY1_26475</name>
</gene>